<evidence type="ECO:0000313" key="2">
    <source>
        <dbReference type="EMBL" id="KAF3431666.1"/>
    </source>
</evidence>
<name>A0A8K0GNR0_9ROSA</name>
<feature type="transmembrane region" description="Helical" evidence="1">
    <location>
        <begin position="88"/>
        <end position="108"/>
    </location>
</feature>
<gene>
    <name evidence="2" type="ORF">FNV43_RR26398</name>
</gene>
<evidence type="ECO:0000313" key="3">
    <source>
        <dbReference type="Proteomes" id="UP000796880"/>
    </source>
</evidence>
<dbReference type="EMBL" id="VOIH02000012">
    <property type="protein sequence ID" value="KAF3431666.1"/>
    <property type="molecule type" value="Genomic_DNA"/>
</dbReference>
<dbReference type="Proteomes" id="UP000796880">
    <property type="component" value="Unassembled WGS sequence"/>
</dbReference>
<keyword evidence="1" id="KW-0472">Membrane</keyword>
<proteinExistence type="predicted"/>
<dbReference type="AlphaFoldDB" id="A0A8K0GNR0"/>
<comment type="caution">
    <text evidence="2">The sequence shown here is derived from an EMBL/GenBank/DDBJ whole genome shotgun (WGS) entry which is preliminary data.</text>
</comment>
<keyword evidence="3" id="KW-1185">Reference proteome</keyword>
<reference evidence="2" key="1">
    <citation type="submission" date="2020-03" db="EMBL/GenBank/DDBJ databases">
        <title>A high-quality chromosome-level genome assembly of a woody plant with both climbing and erect habits, Rhamnella rubrinervis.</title>
        <authorList>
            <person name="Lu Z."/>
            <person name="Yang Y."/>
            <person name="Zhu X."/>
            <person name="Sun Y."/>
        </authorList>
    </citation>
    <scope>NUCLEOTIDE SEQUENCE</scope>
    <source>
        <strain evidence="2">BYM</strain>
        <tissue evidence="2">Leaf</tissue>
    </source>
</reference>
<evidence type="ECO:0000256" key="1">
    <source>
        <dbReference type="SAM" id="Phobius"/>
    </source>
</evidence>
<sequence>MALPIQTLGDKRQVYDLEGKIDTRASSSTRPKGMNSKCSPEASIPVWLVRNLSGKSTSGSGQNWDLYAVSTHSQIGECPFGRYTHRRYCLPLLRVVLLEVLVGIAAMFL</sequence>
<organism evidence="2 3">
    <name type="scientific">Rhamnella rubrinervis</name>
    <dbReference type="NCBI Taxonomy" id="2594499"/>
    <lineage>
        <taxon>Eukaryota</taxon>
        <taxon>Viridiplantae</taxon>
        <taxon>Streptophyta</taxon>
        <taxon>Embryophyta</taxon>
        <taxon>Tracheophyta</taxon>
        <taxon>Spermatophyta</taxon>
        <taxon>Magnoliopsida</taxon>
        <taxon>eudicotyledons</taxon>
        <taxon>Gunneridae</taxon>
        <taxon>Pentapetalae</taxon>
        <taxon>rosids</taxon>
        <taxon>fabids</taxon>
        <taxon>Rosales</taxon>
        <taxon>Rhamnaceae</taxon>
        <taxon>rhamnoid group</taxon>
        <taxon>Rhamneae</taxon>
        <taxon>Rhamnella</taxon>
    </lineage>
</organism>
<protein>
    <submittedName>
        <fullName evidence="2">Uncharacterized protein</fullName>
    </submittedName>
</protein>
<keyword evidence="1" id="KW-0812">Transmembrane</keyword>
<accession>A0A8K0GNR0</accession>
<keyword evidence="1" id="KW-1133">Transmembrane helix</keyword>